<dbReference type="AlphaFoldDB" id="A0A2R6XPV7"/>
<evidence type="ECO:0000313" key="1">
    <source>
        <dbReference type="EMBL" id="PTQ48142.1"/>
    </source>
</evidence>
<reference evidence="2" key="1">
    <citation type="journal article" date="2017" name="Cell">
        <title>Insights into land plant evolution garnered from the Marchantia polymorpha genome.</title>
        <authorList>
            <person name="Bowman J.L."/>
            <person name="Kohchi T."/>
            <person name="Yamato K.T."/>
            <person name="Jenkins J."/>
            <person name="Shu S."/>
            <person name="Ishizaki K."/>
            <person name="Yamaoka S."/>
            <person name="Nishihama R."/>
            <person name="Nakamura Y."/>
            <person name="Berger F."/>
            <person name="Adam C."/>
            <person name="Aki S.S."/>
            <person name="Althoff F."/>
            <person name="Araki T."/>
            <person name="Arteaga-Vazquez M.A."/>
            <person name="Balasubrmanian S."/>
            <person name="Barry K."/>
            <person name="Bauer D."/>
            <person name="Boehm C.R."/>
            <person name="Briginshaw L."/>
            <person name="Caballero-Perez J."/>
            <person name="Catarino B."/>
            <person name="Chen F."/>
            <person name="Chiyoda S."/>
            <person name="Chovatia M."/>
            <person name="Davies K.M."/>
            <person name="Delmans M."/>
            <person name="Demura T."/>
            <person name="Dierschke T."/>
            <person name="Dolan L."/>
            <person name="Dorantes-Acosta A.E."/>
            <person name="Eklund D.M."/>
            <person name="Florent S.N."/>
            <person name="Flores-Sandoval E."/>
            <person name="Fujiyama A."/>
            <person name="Fukuzawa H."/>
            <person name="Galik B."/>
            <person name="Grimanelli D."/>
            <person name="Grimwood J."/>
            <person name="Grossniklaus U."/>
            <person name="Hamada T."/>
            <person name="Haseloff J."/>
            <person name="Hetherington A.J."/>
            <person name="Higo A."/>
            <person name="Hirakawa Y."/>
            <person name="Hundley H.N."/>
            <person name="Ikeda Y."/>
            <person name="Inoue K."/>
            <person name="Inoue S.I."/>
            <person name="Ishida S."/>
            <person name="Jia Q."/>
            <person name="Kakita M."/>
            <person name="Kanazawa T."/>
            <person name="Kawai Y."/>
            <person name="Kawashima T."/>
            <person name="Kennedy M."/>
            <person name="Kinose K."/>
            <person name="Kinoshita T."/>
            <person name="Kohara Y."/>
            <person name="Koide E."/>
            <person name="Komatsu K."/>
            <person name="Kopischke S."/>
            <person name="Kubo M."/>
            <person name="Kyozuka J."/>
            <person name="Lagercrantz U."/>
            <person name="Lin S.S."/>
            <person name="Lindquist E."/>
            <person name="Lipzen A.M."/>
            <person name="Lu C.W."/>
            <person name="De Luna E."/>
            <person name="Martienssen R.A."/>
            <person name="Minamino N."/>
            <person name="Mizutani M."/>
            <person name="Mizutani M."/>
            <person name="Mochizuki N."/>
            <person name="Monte I."/>
            <person name="Mosher R."/>
            <person name="Nagasaki H."/>
            <person name="Nakagami H."/>
            <person name="Naramoto S."/>
            <person name="Nishitani K."/>
            <person name="Ohtani M."/>
            <person name="Okamoto T."/>
            <person name="Okumura M."/>
            <person name="Phillips J."/>
            <person name="Pollak B."/>
            <person name="Reinders A."/>
            <person name="Rovekamp M."/>
            <person name="Sano R."/>
            <person name="Sawa S."/>
            <person name="Schmid M.W."/>
            <person name="Shirakawa M."/>
            <person name="Solano R."/>
            <person name="Spunde A."/>
            <person name="Suetsugu N."/>
            <person name="Sugano S."/>
            <person name="Sugiyama A."/>
            <person name="Sun R."/>
            <person name="Suzuki Y."/>
            <person name="Takenaka M."/>
            <person name="Takezawa D."/>
            <person name="Tomogane H."/>
            <person name="Tsuzuki M."/>
            <person name="Ueda T."/>
            <person name="Umeda M."/>
            <person name="Ward J.M."/>
            <person name="Watanabe Y."/>
            <person name="Yazaki K."/>
            <person name="Yokoyama R."/>
            <person name="Yoshitake Y."/>
            <person name="Yotsui I."/>
            <person name="Zachgo S."/>
            <person name="Schmutz J."/>
        </authorList>
    </citation>
    <scope>NUCLEOTIDE SEQUENCE [LARGE SCALE GENOMIC DNA]</scope>
    <source>
        <strain evidence="2">Tak-1</strain>
    </source>
</reference>
<evidence type="ECO:0000313" key="2">
    <source>
        <dbReference type="Proteomes" id="UP000244005"/>
    </source>
</evidence>
<name>A0A2R6XPV7_MARPO</name>
<organism evidence="1 2">
    <name type="scientific">Marchantia polymorpha</name>
    <name type="common">Common liverwort</name>
    <name type="synonym">Marchantia aquatica</name>
    <dbReference type="NCBI Taxonomy" id="3197"/>
    <lineage>
        <taxon>Eukaryota</taxon>
        <taxon>Viridiplantae</taxon>
        <taxon>Streptophyta</taxon>
        <taxon>Embryophyta</taxon>
        <taxon>Marchantiophyta</taxon>
        <taxon>Marchantiopsida</taxon>
        <taxon>Marchantiidae</taxon>
        <taxon>Marchantiales</taxon>
        <taxon>Marchantiaceae</taxon>
        <taxon>Marchantia</taxon>
    </lineage>
</organism>
<dbReference type="Proteomes" id="UP000244005">
    <property type="component" value="Unassembled WGS sequence"/>
</dbReference>
<dbReference type="EMBL" id="KZ772678">
    <property type="protein sequence ID" value="PTQ48142.1"/>
    <property type="molecule type" value="Genomic_DNA"/>
</dbReference>
<keyword evidence="2" id="KW-1185">Reference proteome</keyword>
<protein>
    <submittedName>
        <fullName evidence="1">Uncharacterized protein</fullName>
    </submittedName>
</protein>
<gene>
    <name evidence="1" type="ORF">MARPO_0006s0169</name>
</gene>
<accession>A0A2R6XPV7</accession>
<sequence length="97" mass="10697">MVMRRNRDLAIEFFCPGGTRCGTERRSSPRGQTEMWRGSTASVGLIGSNSKVLVIPGRANFAEVGCVTFTCVRRPAVELSTSRWFAAKFLFSSFTAL</sequence>
<proteinExistence type="predicted"/>